<keyword evidence="4" id="KW-1185">Reference proteome</keyword>
<reference evidence="3 4" key="1">
    <citation type="submission" date="2024-02" db="EMBL/GenBank/DDBJ databases">
        <title>A draft genome for the cacao thread blight pathogen Marasmius crinis-equi.</title>
        <authorList>
            <person name="Cohen S.P."/>
            <person name="Baruah I.K."/>
            <person name="Amoako-Attah I."/>
            <person name="Bukari Y."/>
            <person name="Meinhardt L.W."/>
            <person name="Bailey B.A."/>
        </authorList>
    </citation>
    <scope>NUCLEOTIDE SEQUENCE [LARGE SCALE GENOMIC DNA]</scope>
    <source>
        <strain evidence="3 4">GH-76</strain>
    </source>
</reference>
<evidence type="ECO:0000313" key="3">
    <source>
        <dbReference type="EMBL" id="KAL0569846.1"/>
    </source>
</evidence>
<dbReference type="InterPro" id="IPR041457">
    <property type="entry name" value="CxC2_KDZ-assoc"/>
</dbReference>
<organism evidence="3 4">
    <name type="scientific">Marasmius crinis-equi</name>
    <dbReference type="NCBI Taxonomy" id="585013"/>
    <lineage>
        <taxon>Eukaryota</taxon>
        <taxon>Fungi</taxon>
        <taxon>Dikarya</taxon>
        <taxon>Basidiomycota</taxon>
        <taxon>Agaricomycotina</taxon>
        <taxon>Agaricomycetes</taxon>
        <taxon>Agaricomycetidae</taxon>
        <taxon>Agaricales</taxon>
        <taxon>Marasmiineae</taxon>
        <taxon>Marasmiaceae</taxon>
        <taxon>Marasmius</taxon>
    </lineage>
</organism>
<dbReference type="Pfam" id="PF18758">
    <property type="entry name" value="KDZ"/>
    <property type="match status" value="1"/>
</dbReference>
<feature type="compositionally biased region" description="Basic and acidic residues" evidence="1">
    <location>
        <begin position="144"/>
        <end position="164"/>
    </location>
</feature>
<dbReference type="InterPro" id="IPR040521">
    <property type="entry name" value="KDZ"/>
</dbReference>
<feature type="region of interest" description="Disordered" evidence="1">
    <location>
        <begin position="144"/>
        <end position="173"/>
    </location>
</feature>
<dbReference type="PANTHER" id="PTHR33096:SF1">
    <property type="entry name" value="CXC1-LIKE CYSTEINE CLUSTER ASSOCIATED WITH KDZ TRANSPOSASES DOMAIN-CONTAINING PROTEIN"/>
    <property type="match status" value="1"/>
</dbReference>
<evidence type="ECO:0000259" key="2">
    <source>
        <dbReference type="Pfam" id="PF18803"/>
    </source>
</evidence>
<evidence type="ECO:0000313" key="4">
    <source>
        <dbReference type="Proteomes" id="UP001465976"/>
    </source>
</evidence>
<feature type="compositionally biased region" description="Acidic residues" evidence="1">
    <location>
        <begin position="1097"/>
        <end position="1132"/>
    </location>
</feature>
<feature type="compositionally biased region" description="Basic and acidic residues" evidence="1">
    <location>
        <begin position="96"/>
        <end position="109"/>
    </location>
</feature>
<dbReference type="PANTHER" id="PTHR33096">
    <property type="entry name" value="CXC2 DOMAIN-CONTAINING PROTEIN"/>
    <property type="match status" value="1"/>
</dbReference>
<gene>
    <name evidence="3" type="ORF">V5O48_012112</name>
</gene>
<dbReference type="EMBL" id="JBAHYK010001040">
    <property type="protein sequence ID" value="KAL0569846.1"/>
    <property type="molecule type" value="Genomic_DNA"/>
</dbReference>
<evidence type="ECO:0000256" key="1">
    <source>
        <dbReference type="SAM" id="MobiDB-lite"/>
    </source>
</evidence>
<feature type="region of interest" description="Disordered" evidence="1">
    <location>
        <begin position="1"/>
        <end position="53"/>
    </location>
</feature>
<accession>A0ABR3F3P4</accession>
<feature type="domain" description="CxC2-like cysteine cluster KDZ transposase-associated" evidence="2">
    <location>
        <begin position="222"/>
        <end position="329"/>
    </location>
</feature>
<feature type="region of interest" description="Disordered" evidence="1">
    <location>
        <begin position="95"/>
        <end position="115"/>
    </location>
</feature>
<feature type="region of interest" description="Disordered" evidence="1">
    <location>
        <begin position="1093"/>
        <end position="1132"/>
    </location>
</feature>
<dbReference type="Proteomes" id="UP001465976">
    <property type="component" value="Unassembled WGS sequence"/>
</dbReference>
<name>A0ABR3F3P4_9AGAR</name>
<proteinExistence type="predicted"/>
<protein>
    <recommendedName>
        <fullName evidence="2">CxC2-like cysteine cluster KDZ transposase-associated domain-containing protein</fullName>
    </recommendedName>
</protein>
<dbReference type="Pfam" id="PF18803">
    <property type="entry name" value="CxC2"/>
    <property type="match status" value="1"/>
</dbReference>
<feature type="region of interest" description="Disordered" evidence="1">
    <location>
        <begin position="919"/>
        <end position="947"/>
    </location>
</feature>
<comment type="caution">
    <text evidence="3">The sequence shown here is derived from an EMBL/GenBank/DDBJ whole genome shotgun (WGS) entry which is preliminary data.</text>
</comment>
<sequence>MASKRRNPWGKSAAKSAANVKRNRTNPAGTSFIDRVDPNLSSWGASGGSEEGMEVSLCMPGEFPVLDGLDPGRKTAAKVKEEGEQNAMVEWEEIESTGRDEEKSKEELAKNLAKPKRTVRSRYPVFLDEVVRHKGRGDYRKQARCSDCKGGDEGDGEAHSRGSGEDAAMGEAGDDRRQARIRCRECFHWDLVCPDCSVRRHWDNPYHHIEEWTGEMFERTSLAEQGLVMQLNHVSGRCSKPVKCYQHLVIIHTNGIHHVNLQFCGCAKAVPQHIQLLRRNLYPTNIKKGRISTVITFQYLESLQIHTLTTKGSIHDFYRAVERLSDNTGLKRLRPRYCQLLRGIRQWRHLKLLLRAGKGQAEISALEEEEEGALTLRCPTCPHPQINLPKDWEAEAWGPRGLCLCLDANFRLKEQLVSSHSRDPALCDGLGYFVRRALFEKWLEENKKVEDSEDEISNCVPFAALTKQNSKFSRGLRYTGVAGVVCGRTDMIVKVANLNKGERFSIIDYVLGVAMQWWAAILWLLLCYDIACQYFRNFARRQSCWPSHISLPPLMQMVVAIGKLHHPGHNSECHEELDLNLRPGAAQIDGESCERFWSNHNALSNSTKTMGPGARQDLLESQFDFWNWEKYKFLGQTLRKNLRDASDDEAKFQEAHEDLTANLPKEMVAKWEGEVTTWEMAPNGKANVVNPYDVGVEFVGQAEAMKELALEDEDRLKRGEVRYHQTSAAAFIAVCLDIRDKQQKLKAEVEERARNPTVRQVGKLTDQRNALRRQILNLEEVRAVYMPGLAQYLRDVGGGEDVVEEKAEDISVWLPSSIPPENRRSVCAPGIVDVEAKLQRGKAYDALDGLRHSLRLKSRMLLFKNANSWGQRESGRANETINQVAARVDGFAVWYRGCWKAYYSLLCQDGGEELPNLDTGDVRSYRDPATVHVGPGRRGTNELWEEGAPNDNQWKEATAETITGQHLIPLDRREWDHRSVYGTGETRKTLSWIWTHRGHKIGLEDGIDDGDLLRAEWCKSRARMKRAEEEVLMVKEERRRALEYLEWAVQRWDERKHTGETVKKALKEGRAAYAAEQAAIQRGLREKFLGLWGDSGQTEDADDEDDAEGFDGGEEDGMEEEGPIDDDDVYEL</sequence>